<evidence type="ECO:0000256" key="2">
    <source>
        <dbReference type="ARBA" id="ARBA00022723"/>
    </source>
</evidence>
<evidence type="ECO:0000256" key="6">
    <source>
        <dbReference type="ARBA" id="ARBA00023014"/>
    </source>
</evidence>
<keyword evidence="12" id="KW-1185">Reference proteome</keyword>
<evidence type="ECO:0000256" key="9">
    <source>
        <dbReference type="RuleBase" id="RU365022"/>
    </source>
</evidence>
<dbReference type="GO" id="GO:0051607">
    <property type="term" value="P:defense response to virus"/>
    <property type="evidence" value="ECO:0007669"/>
    <property type="project" value="UniProtKB-KW"/>
</dbReference>
<evidence type="ECO:0000313" key="11">
    <source>
        <dbReference type="EMBL" id="SHM89702.1"/>
    </source>
</evidence>
<reference evidence="12" key="1">
    <citation type="submission" date="2016-11" db="EMBL/GenBank/DDBJ databases">
        <authorList>
            <person name="Varghese N."/>
            <person name="Submissions S."/>
        </authorList>
    </citation>
    <scope>NUCLEOTIDE SEQUENCE [LARGE SCALE GENOMIC DNA]</scope>
    <source>
        <strain evidence="12">DSM 18802</strain>
    </source>
</reference>
<keyword evidence="2 9" id="KW-0479">Metal-binding</keyword>
<keyword evidence="1 9" id="KW-0540">Nuclease</keyword>
<comment type="cofactor">
    <cofactor evidence="9">
        <name>Mg(2+)</name>
        <dbReference type="ChEBI" id="CHEBI:18420"/>
    </cofactor>
    <cofactor evidence="9">
        <name>Mn(2+)</name>
        <dbReference type="ChEBI" id="CHEBI:29035"/>
    </cofactor>
    <text evidence="9">Mg(2+) or Mn(2+) required for ssDNA cleavage activity.</text>
</comment>
<dbReference type="GO" id="GO:0051536">
    <property type="term" value="F:iron-sulfur cluster binding"/>
    <property type="evidence" value="ECO:0007669"/>
    <property type="project" value="UniProtKB-KW"/>
</dbReference>
<keyword evidence="8 9" id="KW-0464">Manganese</keyword>
<dbReference type="AlphaFoldDB" id="A0A1M7MH35"/>
<protein>
    <recommendedName>
        <fullName evidence="9">CRISPR-associated exonuclease Cas4</fullName>
        <ecNumber evidence="9">3.1.12.1</ecNumber>
    </recommendedName>
</protein>
<dbReference type="Proteomes" id="UP000184375">
    <property type="component" value="Unassembled WGS sequence"/>
</dbReference>
<dbReference type="NCBIfam" id="TIGR00372">
    <property type="entry name" value="cas4"/>
    <property type="match status" value="1"/>
</dbReference>
<dbReference type="EC" id="3.1.12.1" evidence="9"/>
<keyword evidence="3 9" id="KW-0378">Hydrolase</keyword>
<evidence type="ECO:0000256" key="1">
    <source>
        <dbReference type="ARBA" id="ARBA00022722"/>
    </source>
</evidence>
<sequence>MVMQINGTLIQSYTICKRQIWLMAHQIIPDQEHPYIEIGRLIDEESYGRDRKKINLENVVIDLIRSDGEDIIVGEVKKSSRVEESARLQLAFYLYKLKEKGIKAKGLLLFPDERKKLAVELTPELEEELEKIFRDIERIVLKENPPPFKKTGYCKNCGYREFCMS</sequence>
<dbReference type="PANTHER" id="PTHR37168">
    <property type="entry name" value="CRISPR-ASSOCIATED EXONUCLEASE CAS4"/>
    <property type="match status" value="1"/>
</dbReference>
<accession>A0A1M7MH35</accession>
<dbReference type="Pfam" id="PF01930">
    <property type="entry name" value="Cas_Cas4"/>
    <property type="match status" value="1"/>
</dbReference>
<dbReference type="OrthoDB" id="9794720at2"/>
<keyword evidence="7 9" id="KW-0051">Antiviral defense</keyword>
<dbReference type="EMBL" id="FRCR01000021">
    <property type="protein sequence ID" value="SHM89702.1"/>
    <property type="molecule type" value="Genomic_DNA"/>
</dbReference>
<dbReference type="InterPro" id="IPR013343">
    <property type="entry name" value="CRISPR-assoc_prot_Cas4"/>
</dbReference>
<feature type="domain" description="DUF83" evidence="10">
    <location>
        <begin position="6"/>
        <end position="164"/>
    </location>
</feature>
<proteinExistence type="inferred from homology"/>
<keyword evidence="6 9" id="KW-0411">Iron-sulfur</keyword>
<evidence type="ECO:0000256" key="8">
    <source>
        <dbReference type="ARBA" id="ARBA00023211"/>
    </source>
</evidence>
<dbReference type="GO" id="GO:0004527">
    <property type="term" value="F:exonuclease activity"/>
    <property type="evidence" value="ECO:0007669"/>
    <property type="project" value="UniProtKB-KW"/>
</dbReference>
<comment type="cofactor">
    <cofactor evidence="9">
        <name>iron-sulfur cluster</name>
        <dbReference type="ChEBI" id="CHEBI:30408"/>
    </cofactor>
</comment>
<gene>
    <name evidence="11" type="ORF">SAMN05660826_02285</name>
</gene>
<evidence type="ECO:0000256" key="5">
    <source>
        <dbReference type="ARBA" id="ARBA00023004"/>
    </source>
</evidence>
<dbReference type="STRING" id="447595.SAMN05660826_02285"/>
<keyword evidence="5 9" id="KW-0408">Iron</keyword>
<dbReference type="InterPro" id="IPR022765">
    <property type="entry name" value="Dna2/Cas4_DUF83"/>
</dbReference>
<comment type="similarity">
    <text evidence="9">Belongs to the CRISPR-associated exonuclease Cas4 family.</text>
</comment>
<evidence type="ECO:0000256" key="3">
    <source>
        <dbReference type="ARBA" id="ARBA00022801"/>
    </source>
</evidence>
<evidence type="ECO:0000313" key="12">
    <source>
        <dbReference type="Proteomes" id="UP000184375"/>
    </source>
</evidence>
<dbReference type="InterPro" id="IPR011604">
    <property type="entry name" value="PDDEXK-like_dom_sf"/>
</dbReference>
<comment type="function">
    <text evidence="9">CRISPR (clustered regularly interspaced short palindromic repeat) is an adaptive immune system that provides protection against mobile genetic elements (viruses, transposable elements and conjugative plasmids). CRISPR clusters contain sequences complementary to antecedent mobile elements and target invading nucleic acids. CRISPR clusters are transcribed and processed into CRISPR RNA (crRNA).</text>
</comment>
<dbReference type="PANTHER" id="PTHR37168:SF2">
    <property type="entry name" value="CRISPR-ASSOCIATED EXONUCLEASE CAS4"/>
    <property type="match status" value="1"/>
</dbReference>
<evidence type="ECO:0000256" key="4">
    <source>
        <dbReference type="ARBA" id="ARBA00022839"/>
    </source>
</evidence>
<name>A0A1M7MH35_9FIRM</name>
<keyword evidence="4 9" id="KW-0269">Exonuclease</keyword>
<organism evidence="11 12">
    <name type="scientific">Caldanaerovirga acetigignens</name>
    <dbReference type="NCBI Taxonomy" id="447595"/>
    <lineage>
        <taxon>Bacteria</taxon>
        <taxon>Bacillati</taxon>
        <taxon>Bacillota</taxon>
        <taxon>Clostridia</taxon>
        <taxon>Thermosediminibacterales</taxon>
        <taxon>Thermosediminibacteraceae</taxon>
        <taxon>Caldanaerovirga</taxon>
    </lineage>
</organism>
<dbReference type="GO" id="GO:0046872">
    <property type="term" value="F:metal ion binding"/>
    <property type="evidence" value="ECO:0007669"/>
    <property type="project" value="UniProtKB-KW"/>
</dbReference>
<evidence type="ECO:0000259" key="10">
    <source>
        <dbReference type="Pfam" id="PF01930"/>
    </source>
</evidence>
<dbReference type="Gene3D" id="3.90.320.10">
    <property type="match status" value="1"/>
</dbReference>
<evidence type="ECO:0000256" key="7">
    <source>
        <dbReference type="ARBA" id="ARBA00023118"/>
    </source>
</evidence>